<sequence>RCKFGSKIRNEYDCNRYFECVANEYKDRYCKDNYEFNDESGQCEKEYHCDLSRCHNGRTIENEICGHYQICINGKWHKRICENNRQFADGYCRETYCNDDNDAISSTLSLSSSSSSSCKEGDIVADDIDCKRYFICRQGRFQEQFCWHDASFDKKRGYCVRTTSHMLLEEGCIGNTVKTNKQDRTAYWICNNGKFELRFCPYGLAYIHSTRRCEKDSAIDDVRYGTCKESGGSIGYRADPNDCHKFYQCVHGKWISKVCPAKLYWNTGKVTCDWFPDNELCKNYIVPVLL</sequence>
<evidence type="ECO:0000256" key="4">
    <source>
        <dbReference type="ARBA" id="ARBA00023157"/>
    </source>
</evidence>
<protein>
    <recommendedName>
        <fullName evidence="6">Chitin-binding type-2 domain-containing protein</fullName>
    </recommendedName>
</protein>
<dbReference type="Proteomes" id="UP000276991">
    <property type="component" value="Unassembled WGS sequence"/>
</dbReference>
<proteinExistence type="predicted"/>
<dbReference type="InterPro" id="IPR002557">
    <property type="entry name" value="Chitin-bd_dom"/>
</dbReference>
<name>A0A498SSA1_ACAVI</name>
<dbReference type="STRING" id="6277.A0A498SSA1"/>
<evidence type="ECO:0000256" key="1">
    <source>
        <dbReference type="ARBA" id="ARBA00022669"/>
    </source>
</evidence>
<evidence type="ECO:0000256" key="2">
    <source>
        <dbReference type="ARBA" id="ARBA00022729"/>
    </source>
</evidence>
<evidence type="ECO:0000256" key="3">
    <source>
        <dbReference type="ARBA" id="ARBA00022737"/>
    </source>
</evidence>
<dbReference type="AlphaFoldDB" id="A0A498SSA1"/>
<gene>
    <name evidence="7" type="ORF">NAV_LOCUS7645</name>
</gene>
<keyword evidence="3" id="KW-0677">Repeat</keyword>
<feature type="domain" description="Chitin-binding type-2" evidence="6">
    <location>
        <begin position="224"/>
        <end position="283"/>
    </location>
</feature>
<keyword evidence="1" id="KW-0147">Chitin-binding</keyword>
<keyword evidence="8" id="KW-1185">Reference proteome</keyword>
<dbReference type="PANTHER" id="PTHR23301:SF94">
    <property type="entry name" value="CHITIN-BINDING TYPE-2 DOMAIN-CONTAINING PROTEIN"/>
    <property type="match status" value="1"/>
</dbReference>
<dbReference type="GO" id="GO:0005576">
    <property type="term" value="C:extracellular region"/>
    <property type="evidence" value="ECO:0007669"/>
    <property type="project" value="InterPro"/>
</dbReference>
<feature type="domain" description="Chitin-binding type-2" evidence="6">
    <location>
        <begin position="1"/>
        <end position="51"/>
    </location>
</feature>
<organism evidence="7 8">
    <name type="scientific">Acanthocheilonema viteae</name>
    <name type="common">Filarial nematode worm</name>
    <name type="synonym">Dipetalonema viteae</name>
    <dbReference type="NCBI Taxonomy" id="6277"/>
    <lineage>
        <taxon>Eukaryota</taxon>
        <taxon>Metazoa</taxon>
        <taxon>Ecdysozoa</taxon>
        <taxon>Nematoda</taxon>
        <taxon>Chromadorea</taxon>
        <taxon>Rhabditida</taxon>
        <taxon>Spirurina</taxon>
        <taxon>Spiruromorpha</taxon>
        <taxon>Filarioidea</taxon>
        <taxon>Onchocercidae</taxon>
        <taxon>Acanthocheilonema</taxon>
    </lineage>
</organism>
<dbReference type="Gene3D" id="2.170.140.10">
    <property type="entry name" value="Chitin binding domain"/>
    <property type="match status" value="3"/>
</dbReference>
<keyword evidence="4" id="KW-1015">Disulfide bond</keyword>
<dbReference type="InterPro" id="IPR051940">
    <property type="entry name" value="Chitin_bind-dev_reg"/>
</dbReference>
<evidence type="ECO:0000256" key="5">
    <source>
        <dbReference type="ARBA" id="ARBA00023180"/>
    </source>
</evidence>
<keyword evidence="2" id="KW-0732">Signal</keyword>
<reference evidence="7 8" key="1">
    <citation type="submission" date="2018-08" db="EMBL/GenBank/DDBJ databases">
        <authorList>
            <person name="Laetsch R D."/>
            <person name="Stevens L."/>
            <person name="Kumar S."/>
            <person name="Blaxter L. M."/>
        </authorList>
    </citation>
    <scope>NUCLEOTIDE SEQUENCE [LARGE SCALE GENOMIC DNA]</scope>
</reference>
<dbReference type="SUPFAM" id="SSF57625">
    <property type="entry name" value="Invertebrate chitin-binding proteins"/>
    <property type="match status" value="4"/>
</dbReference>
<dbReference type="SMART" id="SM00494">
    <property type="entry name" value="ChtBD2"/>
    <property type="match status" value="4"/>
</dbReference>
<dbReference type="EMBL" id="UPTC01001977">
    <property type="protein sequence ID" value="VBB32854.1"/>
    <property type="molecule type" value="Genomic_DNA"/>
</dbReference>
<feature type="non-terminal residue" evidence="7">
    <location>
        <position position="1"/>
    </location>
</feature>
<dbReference type="PROSITE" id="PS50940">
    <property type="entry name" value="CHIT_BIND_II"/>
    <property type="match status" value="3"/>
</dbReference>
<dbReference type="InterPro" id="IPR036508">
    <property type="entry name" value="Chitin-bd_dom_sf"/>
</dbReference>
<feature type="domain" description="Chitin-binding type-2" evidence="6">
    <location>
        <begin position="115"/>
        <end position="174"/>
    </location>
</feature>
<evidence type="ECO:0000259" key="6">
    <source>
        <dbReference type="PROSITE" id="PS50940"/>
    </source>
</evidence>
<keyword evidence="5" id="KW-0325">Glycoprotein</keyword>
<evidence type="ECO:0000313" key="8">
    <source>
        <dbReference type="Proteomes" id="UP000276991"/>
    </source>
</evidence>
<dbReference type="OrthoDB" id="5831849at2759"/>
<accession>A0A498SSA1</accession>
<dbReference type="PANTHER" id="PTHR23301">
    <property type="entry name" value="CHITIN BINDING PERITROPHIN-A"/>
    <property type="match status" value="1"/>
</dbReference>
<dbReference type="GO" id="GO:0008061">
    <property type="term" value="F:chitin binding"/>
    <property type="evidence" value="ECO:0007669"/>
    <property type="project" value="UniProtKB-KW"/>
</dbReference>
<dbReference type="Pfam" id="PF01607">
    <property type="entry name" value="CBM_14"/>
    <property type="match status" value="2"/>
</dbReference>
<evidence type="ECO:0000313" key="7">
    <source>
        <dbReference type="EMBL" id="VBB32854.1"/>
    </source>
</evidence>